<reference evidence="1 2" key="1">
    <citation type="submission" date="2017-03" db="EMBL/GenBank/DDBJ databases">
        <title>Genome Survey of Euroglyphus maynei.</title>
        <authorList>
            <person name="Arlian L.G."/>
            <person name="Morgan M.S."/>
            <person name="Rider S.D."/>
        </authorList>
    </citation>
    <scope>NUCLEOTIDE SEQUENCE [LARGE SCALE GENOMIC DNA]</scope>
    <source>
        <strain evidence="1">Arlian Lab</strain>
        <tissue evidence="1">Whole body</tissue>
    </source>
</reference>
<dbReference type="Proteomes" id="UP000194236">
    <property type="component" value="Unassembled WGS sequence"/>
</dbReference>
<keyword evidence="2" id="KW-1185">Reference proteome</keyword>
<protein>
    <submittedName>
        <fullName evidence="1">Uncharacterized protein</fullName>
    </submittedName>
</protein>
<sequence>MKNLSPEDPSYRIVMENFIDSSNSPFEYLRNKQLQIINPIVILYCVKNVCSQPFTDIPIRSLPIK</sequence>
<gene>
    <name evidence="1" type="ORF">BLA29_010421</name>
</gene>
<dbReference type="AlphaFoldDB" id="A0A1Y3BMM0"/>
<accession>A0A1Y3BMM0</accession>
<name>A0A1Y3BMM0_EURMA</name>
<dbReference type="EMBL" id="MUJZ01014610">
    <property type="protein sequence ID" value="OTF81244.1"/>
    <property type="molecule type" value="Genomic_DNA"/>
</dbReference>
<comment type="caution">
    <text evidence="1">The sequence shown here is derived from an EMBL/GenBank/DDBJ whole genome shotgun (WGS) entry which is preliminary data.</text>
</comment>
<organism evidence="1 2">
    <name type="scientific">Euroglyphus maynei</name>
    <name type="common">Mayne's house dust mite</name>
    <dbReference type="NCBI Taxonomy" id="6958"/>
    <lineage>
        <taxon>Eukaryota</taxon>
        <taxon>Metazoa</taxon>
        <taxon>Ecdysozoa</taxon>
        <taxon>Arthropoda</taxon>
        <taxon>Chelicerata</taxon>
        <taxon>Arachnida</taxon>
        <taxon>Acari</taxon>
        <taxon>Acariformes</taxon>
        <taxon>Sarcoptiformes</taxon>
        <taxon>Astigmata</taxon>
        <taxon>Psoroptidia</taxon>
        <taxon>Analgoidea</taxon>
        <taxon>Pyroglyphidae</taxon>
        <taxon>Pyroglyphinae</taxon>
        <taxon>Euroglyphus</taxon>
    </lineage>
</organism>
<evidence type="ECO:0000313" key="2">
    <source>
        <dbReference type="Proteomes" id="UP000194236"/>
    </source>
</evidence>
<evidence type="ECO:0000313" key="1">
    <source>
        <dbReference type="EMBL" id="OTF81244.1"/>
    </source>
</evidence>
<proteinExistence type="predicted"/>